<evidence type="ECO:0000313" key="3">
    <source>
        <dbReference type="Proteomes" id="UP000266743"/>
    </source>
</evidence>
<dbReference type="Proteomes" id="UP000266743">
    <property type="component" value="Chromosome 5"/>
</dbReference>
<dbReference type="InterPro" id="IPR019332">
    <property type="entry name" value="OSCP1"/>
</dbReference>
<evidence type="ECO:0000313" key="2">
    <source>
        <dbReference type="EMBL" id="RHW72396.1"/>
    </source>
</evidence>
<proteinExistence type="predicted"/>
<gene>
    <name evidence="2" type="ORF">DPX39_050031800</name>
</gene>
<dbReference type="AlphaFoldDB" id="A0A3L6L8K4"/>
<dbReference type="PANTHER" id="PTHR21439">
    <property type="entry name" value="OXIDORED-NITRO DOMAIN-CONTAINING PROTEIN"/>
    <property type="match status" value="1"/>
</dbReference>
<dbReference type="Pfam" id="PF10188">
    <property type="entry name" value="Oscp1"/>
    <property type="match status" value="1"/>
</dbReference>
<organism evidence="2 3">
    <name type="scientific">Trypanosoma brucei equiperdum</name>
    <dbReference type="NCBI Taxonomy" id="630700"/>
    <lineage>
        <taxon>Eukaryota</taxon>
        <taxon>Discoba</taxon>
        <taxon>Euglenozoa</taxon>
        <taxon>Kinetoplastea</taxon>
        <taxon>Metakinetoplastina</taxon>
        <taxon>Trypanosomatida</taxon>
        <taxon>Trypanosomatidae</taxon>
        <taxon>Trypanosoma</taxon>
    </lineage>
</organism>
<dbReference type="PANTHER" id="PTHR21439:SF0">
    <property type="entry name" value="PROTEIN OSCP1"/>
    <property type="match status" value="1"/>
</dbReference>
<dbReference type="GO" id="GO:0005737">
    <property type="term" value="C:cytoplasm"/>
    <property type="evidence" value="ECO:0007669"/>
    <property type="project" value="TreeGrafter"/>
</dbReference>
<feature type="compositionally biased region" description="Polar residues" evidence="1">
    <location>
        <begin position="330"/>
        <end position="346"/>
    </location>
</feature>
<name>A0A3L6L8K4_9TRYP</name>
<comment type="caution">
    <text evidence="2">The sequence shown here is derived from an EMBL/GenBank/DDBJ whole genome shotgun (WGS) entry which is preliminary data.</text>
</comment>
<feature type="region of interest" description="Disordered" evidence="1">
    <location>
        <begin position="330"/>
        <end position="367"/>
    </location>
</feature>
<evidence type="ECO:0000256" key="1">
    <source>
        <dbReference type="SAM" id="MobiDB-lite"/>
    </source>
</evidence>
<dbReference type="EMBL" id="QSBY01000005">
    <property type="protein sequence ID" value="RHW72396.1"/>
    <property type="molecule type" value="Genomic_DNA"/>
</dbReference>
<sequence length="410" mass="46147">MSDSSLVFLILNYGAEMIFILEARLSAQNVSEKTARMVLHDVIKHMYSSEFMDELFRPQMLYSFAATREVFKSLSQTSVMQLSPASMAKLFELMTTGLKYKIFSLRHPLELLELTWAHLEEVKRIASHETQCFVDPIFSRVNDLFQQLNVGMLAEVRKDLLNFLVGRCTPVSLLLESGVQAQSGYFYLKEDKTLPPLVECEPPGTIRYYGNGNLLATCTFKHRDAHLRHPLAFPVGRWDPRSSTAPRFTKRNVNMYTSKDLETKTQKLAQPSQKSDVIAAHPVGTKPEAVKAVQQEMSQLLRLVRGESEKPQHLFKLALCYEFEAEHGTRTPTTAEDATLSCSGTGPPSPRASDTAPSLPVNQMSKADVRKENKKLFSLMGELNLEEVSRKEGHNSVVTGANLLDIMDEE</sequence>
<protein>
    <submittedName>
        <fullName evidence="2">Organic solute transport protein 1</fullName>
    </submittedName>
</protein>
<accession>A0A3L6L8K4</accession>
<reference evidence="2 3" key="1">
    <citation type="submission" date="2018-09" db="EMBL/GenBank/DDBJ databases">
        <title>whole genome sequence of T. equiperdum IVM-t1 strain.</title>
        <authorList>
            <person name="Suganuma K."/>
        </authorList>
    </citation>
    <scope>NUCLEOTIDE SEQUENCE [LARGE SCALE GENOMIC DNA]</scope>
    <source>
        <strain evidence="2 3">IVM-t1</strain>
    </source>
</reference>
<dbReference type="GO" id="GO:0005886">
    <property type="term" value="C:plasma membrane"/>
    <property type="evidence" value="ECO:0007669"/>
    <property type="project" value="TreeGrafter"/>
</dbReference>